<accession>A0A381NUE8</accession>
<dbReference type="AlphaFoldDB" id="A0A381NUE8"/>
<dbReference type="EMBL" id="UINC01000560">
    <property type="protein sequence ID" value="SUZ57488.1"/>
    <property type="molecule type" value="Genomic_DNA"/>
</dbReference>
<proteinExistence type="inferred from homology"/>
<dbReference type="InterPro" id="IPR016169">
    <property type="entry name" value="FAD-bd_PCMH_sub2"/>
</dbReference>
<dbReference type="GO" id="GO:0071949">
    <property type="term" value="F:FAD binding"/>
    <property type="evidence" value="ECO:0007669"/>
    <property type="project" value="InterPro"/>
</dbReference>
<dbReference type="InterPro" id="IPR036318">
    <property type="entry name" value="FAD-bd_PCMH-like_sf"/>
</dbReference>
<dbReference type="Gene3D" id="3.30.465.10">
    <property type="match status" value="1"/>
</dbReference>
<keyword evidence="2" id="KW-0285">Flavoprotein</keyword>
<sequence>MNKRKFWGWGFADQILSKEEEAGVENRIAQNFGLSEIKALPIPVAEEIELKEPRIKIPDTLKEVFSDDHTERLNHAYGKSFPDVARAMLCQFPNPPDLIAFPSNQEEVVDTLDWADKNNIAVIPYGGGSSVCGGVETDVDDSYAGVISLDLRNLNQVLEIDKESRAARIQAGIFGPALEEELKKSNLTLRHFPQSFEHSTLGGWIATRSGGHFATLYTHIDDFVESTTMVTPTGVIESRRLPGSGAGPSPDRMVIGSEGILGVITEAWMRLQERPNFRASCPVLFNDYDKALKATRLISQSALFPANCRLLDANEALFNGAGDGSKHLLILSFESADHEMDFWLKRALEIASDVGGEYELPQEQKADAHKSGASGTWRNSFIRAPYYREASVRRGIIQDTFETSITWDKGFDFIETLKEKASKAIKEISGKESTVTCRLTHTYPDGLAPYFSYTAYAKPSTMIDVWKEIKLATNEICIQEGGTVTHHHAVGRDHRVKGYDLQRPEGFKDMLVSAKEGVDPRSIMNPGVLIDPKGKKYKHWMED</sequence>
<dbReference type="PANTHER" id="PTHR46568">
    <property type="entry name" value="ALKYLDIHYDROXYACETONEPHOSPHATE SYNTHASE, PEROXISOMAL"/>
    <property type="match status" value="1"/>
</dbReference>
<dbReference type="PROSITE" id="PS51387">
    <property type="entry name" value="FAD_PCMH"/>
    <property type="match status" value="1"/>
</dbReference>
<dbReference type="InterPro" id="IPR025650">
    <property type="entry name" value="Alkyl-DHAP_Synthase"/>
</dbReference>
<dbReference type="InterPro" id="IPR016164">
    <property type="entry name" value="FAD-linked_Oxase-like_C"/>
</dbReference>
<evidence type="ECO:0000313" key="5">
    <source>
        <dbReference type="EMBL" id="SUZ57488.1"/>
    </source>
</evidence>
<dbReference type="InterPro" id="IPR016166">
    <property type="entry name" value="FAD-bd_PCMH"/>
</dbReference>
<dbReference type="Pfam" id="PF01565">
    <property type="entry name" value="FAD_binding_4"/>
    <property type="match status" value="1"/>
</dbReference>
<feature type="domain" description="FAD-binding PCMH-type" evidence="4">
    <location>
        <begin position="91"/>
        <end position="274"/>
    </location>
</feature>
<reference evidence="5" key="1">
    <citation type="submission" date="2018-05" db="EMBL/GenBank/DDBJ databases">
        <authorList>
            <person name="Lanie J.A."/>
            <person name="Ng W.-L."/>
            <person name="Kazmierczak K.M."/>
            <person name="Andrzejewski T.M."/>
            <person name="Davidsen T.M."/>
            <person name="Wayne K.J."/>
            <person name="Tettelin H."/>
            <person name="Glass J.I."/>
            <person name="Rusch D."/>
            <person name="Podicherti R."/>
            <person name="Tsui H.-C.T."/>
            <person name="Winkler M.E."/>
        </authorList>
    </citation>
    <scope>NUCLEOTIDE SEQUENCE</scope>
</reference>
<dbReference type="InterPro" id="IPR006094">
    <property type="entry name" value="Oxid_FAD_bind_N"/>
</dbReference>
<dbReference type="SUPFAM" id="SSF56176">
    <property type="entry name" value="FAD-binding/transporter-associated domain-like"/>
    <property type="match status" value="1"/>
</dbReference>
<comment type="similarity">
    <text evidence="1">Belongs to the FAD-binding oxidoreductase/transferase type 4 family.</text>
</comment>
<dbReference type="GO" id="GO:0005777">
    <property type="term" value="C:peroxisome"/>
    <property type="evidence" value="ECO:0007669"/>
    <property type="project" value="UniProtKB-ARBA"/>
</dbReference>
<keyword evidence="3" id="KW-0274">FAD</keyword>
<evidence type="ECO:0000259" key="4">
    <source>
        <dbReference type="PROSITE" id="PS51387"/>
    </source>
</evidence>
<name>A0A381NUE8_9ZZZZ</name>
<organism evidence="5">
    <name type="scientific">marine metagenome</name>
    <dbReference type="NCBI Taxonomy" id="408172"/>
    <lineage>
        <taxon>unclassified sequences</taxon>
        <taxon>metagenomes</taxon>
        <taxon>ecological metagenomes</taxon>
    </lineage>
</organism>
<dbReference type="PANTHER" id="PTHR46568:SF1">
    <property type="entry name" value="ALKYLDIHYDROXYACETONEPHOSPHATE SYNTHASE, PEROXISOMAL"/>
    <property type="match status" value="1"/>
</dbReference>
<dbReference type="Pfam" id="PF02913">
    <property type="entry name" value="FAD-oxidase_C"/>
    <property type="match status" value="1"/>
</dbReference>
<dbReference type="GO" id="GO:0008609">
    <property type="term" value="F:alkylglycerone-phosphate synthase activity"/>
    <property type="evidence" value="ECO:0007669"/>
    <property type="project" value="InterPro"/>
</dbReference>
<evidence type="ECO:0000256" key="2">
    <source>
        <dbReference type="ARBA" id="ARBA00022630"/>
    </source>
</evidence>
<dbReference type="InterPro" id="IPR004113">
    <property type="entry name" value="FAD-bd_oxidored_4_C"/>
</dbReference>
<evidence type="ECO:0000256" key="3">
    <source>
        <dbReference type="ARBA" id="ARBA00022827"/>
    </source>
</evidence>
<dbReference type="SUPFAM" id="SSF55103">
    <property type="entry name" value="FAD-linked oxidases, C-terminal domain"/>
    <property type="match status" value="1"/>
</dbReference>
<protein>
    <recommendedName>
        <fullName evidence="4">FAD-binding PCMH-type domain-containing protein</fullName>
    </recommendedName>
</protein>
<dbReference type="Gene3D" id="3.30.300.330">
    <property type="match status" value="1"/>
</dbReference>
<gene>
    <name evidence="5" type="ORF">METZ01_LOCUS10342</name>
</gene>
<evidence type="ECO:0000256" key="1">
    <source>
        <dbReference type="ARBA" id="ARBA00008000"/>
    </source>
</evidence>
<dbReference type="GO" id="GO:0008610">
    <property type="term" value="P:lipid biosynthetic process"/>
    <property type="evidence" value="ECO:0007669"/>
    <property type="project" value="InterPro"/>
</dbReference>